<accession>A0A009Q424</accession>
<protein>
    <submittedName>
        <fullName evidence="4">Methyltransferase domain protein</fullName>
    </submittedName>
</protein>
<dbReference type="PANTHER" id="PTHR43464">
    <property type="entry name" value="METHYLTRANSFERASE"/>
    <property type="match status" value="1"/>
</dbReference>
<dbReference type="GO" id="GO:0008757">
    <property type="term" value="F:S-adenosylmethionine-dependent methyltransferase activity"/>
    <property type="evidence" value="ECO:0007669"/>
    <property type="project" value="InterPro"/>
</dbReference>
<dbReference type="GO" id="GO:0032259">
    <property type="term" value="P:methylation"/>
    <property type="evidence" value="ECO:0007669"/>
    <property type="project" value="UniProtKB-KW"/>
</dbReference>
<sequence length="199" mass="23728">MIHSRVYFEELYRSNNDPWGYDYHWYEARKRQICLALLTRPHYERVLEIGCSNGHLSVYLAQRAARLLCIDVSKQAVQLASQRLEAFEHVTVENRKIPEDFYEQKFDLIVISEVAYYLTFDELGEFIEQLKQALNPEGEILCCHWRHDIQDFELNAQKVHQSFQQSFPFHHYLSLNDPDFMVDVWTVNPSSIAQREQLR</sequence>
<evidence type="ECO:0000256" key="2">
    <source>
        <dbReference type="ARBA" id="ARBA00022679"/>
    </source>
</evidence>
<reference evidence="4 5" key="1">
    <citation type="submission" date="2014-02" db="EMBL/GenBank/DDBJ databases">
        <title>Comparative genomics and transcriptomics to identify genetic mechanisms underlying the emergence of carbapenem resistant Acinetobacter baumannii (CRAb).</title>
        <authorList>
            <person name="Harris A.D."/>
            <person name="Johnson K.J."/>
            <person name="George J."/>
            <person name="Shefchek K."/>
            <person name="Daugherty S.C."/>
            <person name="Parankush S."/>
            <person name="Sadzewicz L."/>
            <person name="Tallon L."/>
            <person name="Sengamalay N."/>
            <person name="Hazen T.H."/>
            <person name="Rasko D.A."/>
        </authorList>
    </citation>
    <scope>NUCLEOTIDE SEQUENCE [LARGE SCALE GENOMIC DNA]</scope>
    <source>
        <strain evidence="4 5">625974</strain>
    </source>
</reference>
<dbReference type="RefSeq" id="WP_000581929.1">
    <property type="nucleotide sequence ID" value="NZ_JEXD01000080.1"/>
</dbReference>
<name>A0A009Q424_ACIBA</name>
<dbReference type="AlphaFoldDB" id="A0A009Q424"/>
<comment type="caution">
    <text evidence="4">The sequence shown here is derived from an EMBL/GenBank/DDBJ whole genome shotgun (WGS) entry which is preliminary data.</text>
</comment>
<keyword evidence="2 4" id="KW-0808">Transferase</keyword>
<keyword evidence="1 4" id="KW-0489">Methyltransferase</keyword>
<dbReference type="EMBL" id="JEXD01000080">
    <property type="protein sequence ID" value="EXC03988.1"/>
    <property type="molecule type" value="Genomic_DNA"/>
</dbReference>
<dbReference type="GO" id="GO:0009312">
    <property type="term" value="P:oligosaccharide biosynthetic process"/>
    <property type="evidence" value="ECO:0007669"/>
    <property type="project" value="InterPro"/>
</dbReference>
<dbReference type="Gene3D" id="3.40.50.150">
    <property type="entry name" value="Vaccinia Virus protein VP39"/>
    <property type="match status" value="1"/>
</dbReference>
<keyword evidence="3" id="KW-0949">S-adenosyl-L-methionine</keyword>
<dbReference type="Proteomes" id="UP000021108">
    <property type="component" value="Unassembled WGS sequence"/>
</dbReference>
<evidence type="ECO:0000256" key="3">
    <source>
        <dbReference type="ARBA" id="ARBA00022691"/>
    </source>
</evidence>
<evidence type="ECO:0000313" key="4">
    <source>
        <dbReference type="EMBL" id="EXC03988.1"/>
    </source>
</evidence>
<dbReference type="CDD" id="cd02440">
    <property type="entry name" value="AdoMet_MTases"/>
    <property type="match status" value="1"/>
</dbReference>
<dbReference type="SUPFAM" id="SSF53335">
    <property type="entry name" value="S-adenosyl-L-methionine-dependent methyltransferases"/>
    <property type="match status" value="1"/>
</dbReference>
<dbReference type="PANTHER" id="PTHR43464:SF19">
    <property type="entry name" value="UBIQUINONE BIOSYNTHESIS O-METHYLTRANSFERASE, MITOCHONDRIAL"/>
    <property type="match status" value="1"/>
</dbReference>
<evidence type="ECO:0000313" key="5">
    <source>
        <dbReference type="Proteomes" id="UP000021108"/>
    </source>
</evidence>
<organism evidence="4 5">
    <name type="scientific">Acinetobacter baumannii 625974</name>
    <dbReference type="NCBI Taxonomy" id="1310607"/>
    <lineage>
        <taxon>Bacteria</taxon>
        <taxon>Pseudomonadati</taxon>
        <taxon>Pseudomonadota</taxon>
        <taxon>Gammaproteobacteria</taxon>
        <taxon>Moraxellales</taxon>
        <taxon>Moraxellaceae</taxon>
        <taxon>Acinetobacter</taxon>
        <taxon>Acinetobacter calcoaceticus/baumannii complex</taxon>
    </lineage>
</organism>
<evidence type="ECO:0000256" key="1">
    <source>
        <dbReference type="ARBA" id="ARBA00022603"/>
    </source>
</evidence>
<dbReference type="InterPro" id="IPR029063">
    <property type="entry name" value="SAM-dependent_MTases_sf"/>
</dbReference>
<dbReference type="PATRIC" id="fig|1310607.3.peg.3860"/>
<gene>
    <name evidence="4" type="ORF">J506_4005</name>
</gene>
<proteinExistence type="predicted"/>
<dbReference type="InterPro" id="IPR008715">
    <property type="entry name" value="SAM-MeTfrase_NodS-like"/>
</dbReference>
<dbReference type="Pfam" id="PF05401">
    <property type="entry name" value="NodS"/>
    <property type="match status" value="1"/>
</dbReference>